<gene>
    <name evidence="2" type="ORF">N869_14135</name>
</gene>
<feature type="compositionally biased region" description="Basic and acidic residues" evidence="1">
    <location>
        <begin position="1"/>
        <end position="21"/>
    </location>
</feature>
<feature type="compositionally biased region" description="Basic and acidic residues" evidence="1">
    <location>
        <begin position="48"/>
        <end position="60"/>
    </location>
</feature>
<evidence type="ECO:0000313" key="2">
    <source>
        <dbReference type="EMBL" id="KGM13446.1"/>
    </source>
</evidence>
<proteinExistence type="predicted"/>
<dbReference type="AlphaFoldDB" id="A0A0A0BZT1"/>
<reference evidence="2 3" key="1">
    <citation type="submission" date="2013-08" db="EMBL/GenBank/DDBJ databases">
        <title>Genome sequencing of Cellulomonas bogoriensis 69B4.</title>
        <authorList>
            <person name="Chen F."/>
            <person name="Li Y."/>
            <person name="Wang G."/>
        </authorList>
    </citation>
    <scope>NUCLEOTIDE SEQUENCE [LARGE SCALE GENOMIC DNA]</scope>
    <source>
        <strain evidence="2 3">69B4</strain>
    </source>
</reference>
<sequence>MNEHPDDGTNTPDREQRDRIQAEGPDTVGPDAAAQDAQQMRSMPPEPHGTDDDPASHLQG</sequence>
<dbReference type="EMBL" id="AXCZ01000043">
    <property type="protein sequence ID" value="KGM13446.1"/>
    <property type="molecule type" value="Genomic_DNA"/>
</dbReference>
<organism evidence="2 3">
    <name type="scientific">Cellulomonas bogoriensis 69B4 = DSM 16987</name>
    <dbReference type="NCBI Taxonomy" id="1386082"/>
    <lineage>
        <taxon>Bacteria</taxon>
        <taxon>Bacillati</taxon>
        <taxon>Actinomycetota</taxon>
        <taxon>Actinomycetes</taxon>
        <taxon>Micrococcales</taxon>
        <taxon>Cellulomonadaceae</taxon>
        <taxon>Cellulomonas</taxon>
    </lineage>
</organism>
<evidence type="ECO:0000313" key="3">
    <source>
        <dbReference type="Proteomes" id="UP000054314"/>
    </source>
</evidence>
<evidence type="ECO:0000256" key="1">
    <source>
        <dbReference type="SAM" id="MobiDB-lite"/>
    </source>
</evidence>
<name>A0A0A0BZT1_9CELL</name>
<dbReference type="Proteomes" id="UP000054314">
    <property type="component" value="Unassembled WGS sequence"/>
</dbReference>
<feature type="region of interest" description="Disordered" evidence="1">
    <location>
        <begin position="1"/>
        <end position="60"/>
    </location>
</feature>
<keyword evidence="3" id="KW-1185">Reference proteome</keyword>
<protein>
    <submittedName>
        <fullName evidence="2">Uncharacterized protein</fullName>
    </submittedName>
</protein>
<dbReference type="RefSeq" id="WP_035059258.1">
    <property type="nucleotide sequence ID" value="NZ_AXCZ01000043.1"/>
</dbReference>
<comment type="caution">
    <text evidence="2">The sequence shown here is derived from an EMBL/GenBank/DDBJ whole genome shotgun (WGS) entry which is preliminary data.</text>
</comment>
<accession>A0A0A0BZT1</accession>